<dbReference type="InterPro" id="IPR010994">
    <property type="entry name" value="RuvA_2-like"/>
</dbReference>
<evidence type="ECO:0000313" key="1">
    <source>
        <dbReference type="EMBL" id="TYP77839.1"/>
    </source>
</evidence>
<dbReference type="PANTHER" id="PTHR40084:SF1">
    <property type="entry name" value="PHOSPHOTRANSFERASE"/>
    <property type="match status" value="1"/>
</dbReference>
<dbReference type="AlphaFoldDB" id="A0A5S5CFA5"/>
<gene>
    <name evidence="1" type="ORF">BCM02_102405</name>
</gene>
<dbReference type="CDD" id="cd19067">
    <property type="entry name" value="PfuEndoQ-like"/>
    <property type="match status" value="1"/>
</dbReference>
<keyword evidence="2" id="KW-1185">Reference proteome</keyword>
<dbReference type="Gene3D" id="3.20.20.140">
    <property type="entry name" value="Metal-dependent hydrolases"/>
    <property type="match status" value="1"/>
</dbReference>
<dbReference type="RefSeq" id="WP_148928327.1">
    <property type="nucleotide sequence ID" value="NZ_VNHS01000002.1"/>
</dbReference>
<dbReference type="InterPro" id="IPR016195">
    <property type="entry name" value="Pol/histidinol_Pase-like"/>
</dbReference>
<dbReference type="SUPFAM" id="SSF89550">
    <property type="entry name" value="PHP domain-like"/>
    <property type="match status" value="1"/>
</dbReference>
<accession>A0A5S5CFA5</accession>
<dbReference type="Pfam" id="PF13263">
    <property type="entry name" value="PHP_C"/>
    <property type="match status" value="1"/>
</dbReference>
<comment type="caution">
    <text evidence="1">The sequence shown here is derived from an EMBL/GenBank/DDBJ whole genome shotgun (WGS) entry which is preliminary data.</text>
</comment>
<name>A0A5S5CFA5_9BACL</name>
<organism evidence="1 2">
    <name type="scientific">Paenibacillus methanolicus</name>
    <dbReference type="NCBI Taxonomy" id="582686"/>
    <lineage>
        <taxon>Bacteria</taxon>
        <taxon>Bacillati</taxon>
        <taxon>Bacillota</taxon>
        <taxon>Bacilli</taxon>
        <taxon>Bacillales</taxon>
        <taxon>Paenibacillaceae</taxon>
        <taxon>Paenibacillus</taxon>
    </lineage>
</organism>
<dbReference type="Proteomes" id="UP000323257">
    <property type="component" value="Unassembled WGS sequence"/>
</dbReference>
<sequence length="402" mass="43942">MTEQPLSRVFADLHIHIGSTSRGEAVKISGSRELTFNRIAQEAVHRKGIGLLGIIDCHSPGVQADIANCLESGEMAEIAGGGIRYQDTTILLGSEIEVKEPDRGAAHFLAFLPTFALMRDFTSWMSRHMRNVQLSSQRIYVSTRELQREVKARGGLFIPAHIFTPHKSLYGSCADYMSDVLDPGEVDAVELGLSADSAMAGLIPELDGLPFVTNSDAHSLGKIGREYNEMRLLEPSFRELALALKKREGRHIAANYGLNPLLGKYHRTYCLNCGSLAEEERSTERCAQCGSTKLTRGVMDRIEELGALQGRTEAHMPNDRPPYFYQVPLEFVPGIGKSAMAKLLGRFGTEMNILHDAPEEEIAKTVPAKTAEMIARAREGKLTLDAGGGGRYGRVAKSGADA</sequence>
<dbReference type="OrthoDB" id="9810135at2"/>
<evidence type="ECO:0000313" key="2">
    <source>
        <dbReference type="Proteomes" id="UP000323257"/>
    </source>
</evidence>
<dbReference type="PANTHER" id="PTHR40084">
    <property type="entry name" value="PHOSPHOHYDROLASE, PHP FAMILY"/>
    <property type="match status" value="1"/>
</dbReference>
<proteinExistence type="predicted"/>
<reference evidence="1 2" key="1">
    <citation type="submission" date="2019-07" db="EMBL/GenBank/DDBJ databases">
        <title>Genomic Encyclopedia of Type Strains, Phase III (KMG-III): the genomes of soil and plant-associated and newly described type strains.</title>
        <authorList>
            <person name="Whitman W."/>
        </authorList>
    </citation>
    <scope>NUCLEOTIDE SEQUENCE [LARGE SCALE GENOMIC DNA]</scope>
    <source>
        <strain evidence="1 2">BL24</strain>
    </source>
</reference>
<dbReference type="EMBL" id="VNHS01000002">
    <property type="protein sequence ID" value="TYP77839.1"/>
    <property type="molecule type" value="Genomic_DNA"/>
</dbReference>
<dbReference type="SUPFAM" id="SSF47781">
    <property type="entry name" value="RuvA domain 2-like"/>
    <property type="match status" value="1"/>
</dbReference>
<protein>
    <submittedName>
        <fullName evidence="1">Uncharacterized protein (TIGR00375 family)</fullName>
    </submittedName>
</protein>